<dbReference type="Proteomes" id="UP001234581">
    <property type="component" value="Unassembled WGS sequence"/>
</dbReference>
<protein>
    <submittedName>
        <fullName evidence="2">Uncharacterized protein</fullName>
    </submittedName>
</protein>
<sequence length="80" mass="9546">MFRHTLNKRLCQRTFHSSMRTWSKGAKDDEAAQTAKKYVGKIHEEEKSKEPHPSPISQKSREKYSEMEKKTQEHDEKKQK</sequence>
<comment type="caution">
    <text evidence="2">The sequence shown here is derived from an EMBL/GenBank/DDBJ whole genome shotgun (WGS) entry which is preliminary data.</text>
</comment>
<dbReference type="GeneID" id="83217793"/>
<feature type="compositionally biased region" description="Basic and acidic residues" evidence="1">
    <location>
        <begin position="41"/>
        <end position="52"/>
    </location>
</feature>
<feature type="compositionally biased region" description="Basic and acidic residues" evidence="1">
    <location>
        <begin position="59"/>
        <end position="80"/>
    </location>
</feature>
<feature type="region of interest" description="Disordered" evidence="1">
    <location>
        <begin position="40"/>
        <end position="80"/>
    </location>
</feature>
<organism evidence="2 3">
    <name type="scientific">Lichtheimia ornata</name>
    <dbReference type="NCBI Taxonomy" id="688661"/>
    <lineage>
        <taxon>Eukaryota</taxon>
        <taxon>Fungi</taxon>
        <taxon>Fungi incertae sedis</taxon>
        <taxon>Mucoromycota</taxon>
        <taxon>Mucoromycotina</taxon>
        <taxon>Mucoromycetes</taxon>
        <taxon>Mucorales</taxon>
        <taxon>Lichtheimiaceae</taxon>
        <taxon>Lichtheimia</taxon>
    </lineage>
</organism>
<proteinExistence type="predicted"/>
<gene>
    <name evidence="2" type="ORF">O0I10_010389</name>
</gene>
<dbReference type="EMBL" id="JARTCD010000069">
    <property type="protein sequence ID" value="KAJ8653940.1"/>
    <property type="molecule type" value="Genomic_DNA"/>
</dbReference>
<evidence type="ECO:0000313" key="2">
    <source>
        <dbReference type="EMBL" id="KAJ8653940.1"/>
    </source>
</evidence>
<keyword evidence="3" id="KW-1185">Reference proteome</keyword>
<dbReference type="AlphaFoldDB" id="A0AAD7UWQ9"/>
<accession>A0AAD7UWQ9</accession>
<evidence type="ECO:0000256" key="1">
    <source>
        <dbReference type="SAM" id="MobiDB-lite"/>
    </source>
</evidence>
<reference evidence="2 3" key="1">
    <citation type="submission" date="2023-03" db="EMBL/GenBank/DDBJ databases">
        <title>Genome sequence of Lichtheimia ornata CBS 291.66.</title>
        <authorList>
            <person name="Mohabir J.T."/>
            <person name="Shea T.P."/>
            <person name="Kurbessoian T."/>
            <person name="Berby B."/>
            <person name="Fontaine J."/>
            <person name="Livny J."/>
            <person name="Gnirke A."/>
            <person name="Stajich J.E."/>
            <person name="Cuomo C.A."/>
        </authorList>
    </citation>
    <scope>NUCLEOTIDE SEQUENCE [LARGE SCALE GENOMIC DNA]</scope>
    <source>
        <strain evidence="2">CBS 291.66</strain>
    </source>
</reference>
<evidence type="ECO:0000313" key="3">
    <source>
        <dbReference type="Proteomes" id="UP001234581"/>
    </source>
</evidence>
<dbReference type="RefSeq" id="XP_058338854.1">
    <property type="nucleotide sequence ID" value="XM_058490370.1"/>
</dbReference>
<name>A0AAD7UWQ9_9FUNG</name>